<dbReference type="SUPFAM" id="SSF54001">
    <property type="entry name" value="Cysteine proteinases"/>
    <property type="match status" value="1"/>
</dbReference>
<dbReference type="InterPro" id="IPR038765">
    <property type="entry name" value="Papain-like_cys_pep_sf"/>
</dbReference>
<feature type="transmembrane region" description="Helical" evidence="2">
    <location>
        <begin position="68"/>
        <end position="89"/>
    </location>
</feature>
<protein>
    <submittedName>
        <fullName evidence="4">DUF3488 and transglutaminase-like domain-containing protein</fullName>
    </submittedName>
</protein>
<dbReference type="RefSeq" id="WP_344731311.1">
    <property type="nucleotide sequence ID" value="NZ_BAAAZH010000001.1"/>
</dbReference>
<evidence type="ECO:0000313" key="4">
    <source>
        <dbReference type="EMBL" id="GAA4108330.1"/>
    </source>
</evidence>
<evidence type="ECO:0000256" key="2">
    <source>
        <dbReference type="SAM" id="Phobius"/>
    </source>
</evidence>
<sequence length="803" mass="84485">MTTTSPTSPASPAGPPQGDRIQVRRLGAAPPEQRPRVDDLLTAAAPALVTAFTVWAALLSWVDFADDFGGYLRPLGWIALLVAVLGATLRALRSPLLLTLAVQALAALAAATYAITGDALPLGGGATRLFDAVRSAQDTANTYASPIGSGVPPIDPLLIVAGAGAIVVVDLVACSLRRPGLASVPLLVVLAVPIAVLGDLVPWWVAMLVALGFAALLFLGELDAATRWGSSVHDQHPGFRVRTGSVRGPAAGVAAASVVLAVALPGVLPLGDLRLFDVGGGAGKGDGLRVVNPMTDLRRDLRRGADVPVLRVTTDDPDPSYLRVAALTVFRNEEWTAGDRQVPSDQQADGEVPGLSAVSSNVRRRTYDYGIETSPDFDSRWLPTPYPPTSVTAEGDWRYDTATMDFLASQDGLNAGGMSYRAVGDQLALTPEALDEAPAPGGLVSTSYTELPDGLPPIVDEIAQRVTADAPTDYQAAVALQRFFRSQFTYDLDSAPLGDGVDALEAFLDPNGDRSGYCEQFASAMAVMARDIGIPARVAVGFLRPDRIGPGTYLYSSHDYHAWPELYFAGFGWVRFEPTPSVRTDQPPSWTRGVTDTPAPSAAPEPTQAPSSAAPSTAPGAQDRPDRELPQDAAATEQSGRDPAVLAGTAAGVALVLLAAASPAVVRRRRRARRLEGTAEDAWTELADTARDLGHPWPPTWSVRTTGARLAERLRGTTTAGDAAIAAALDRLVDAVERERYAPSATTAPGALADPAGVVLTAMAEVTSRRRRWRATLLAPSLLRRPTRAVSAEDDRLEPAGRG</sequence>
<feature type="transmembrane region" description="Helical" evidence="2">
    <location>
        <begin position="156"/>
        <end position="173"/>
    </location>
</feature>
<evidence type="ECO:0000259" key="3">
    <source>
        <dbReference type="SMART" id="SM00460"/>
    </source>
</evidence>
<evidence type="ECO:0000256" key="1">
    <source>
        <dbReference type="SAM" id="MobiDB-lite"/>
    </source>
</evidence>
<feature type="transmembrane region" description="Helical" evidence="2">
    <location>
        <begin position="96"/>
        <end position="115"/>
    </location>
</feature>
<evidence type="ECO:0000313" key="5">
    <source>
        <dbReference type="Proteomes" id="UP001501495"/>
    </source>
</evidence>
<proteinExistence type="predicted"/>
<gene>
    <name evidence="4" type="ORF">GCM10022215_01950</name>
</gene>
<feature type="transmembrane region" description="Helical" evidence="2">
    <location>
        <begin position="246"/>
        <end position="268"/>
    </location>
</feature>
<dbReference type="EMBL" id="BAAAZH010000001">
    <property type="protein sequence ID" value="GAA4108330.1"/>
    <property type="molecule type" value="Genomic_DNA"/>
</dbReference>
<keyword evidence="2" id="KW-0472">Membrane</keyword>
<dbReference type="InterPro" id="IPR002931">
    <property type="entry name" value="Transglutaminase-like"/>
</dbReference>
<dbReference type="Pfam" id="PF01841">
    <property type="entry name" value="Transglut_core"/>
    <property type="match status" value="1"/>
</dbReference>
<feature type="compositionally biased region" description="Low complexity" evidence="1">
    <location>
        <begin position="595"/>
        <end position="619"/>
    </location>
</feature>
<feature type="compositionally biased region" description="Low complexity" evidence="1">
    <location>
        <begin position="1"/>
        <end position="11"/>
    </location>
</feature>
<feature type="compositionally biased region" description="Polar residues" evidence="1">
    <location>
        <begin position="581"/>
        <end position="594"/>
    </location>
</feature>
<name>A0ABP7XA76_9ACTN</name>
<dbReference type="Gene3D" id="3.10.620.30">
    <property type="match status" value="1"/>
</dbReference>
<comment type="caution">
    <text evidence="4">The sequence shown here is derived from an EMBL/GenBank/DDBJ whole genome shotgun (WGS) entry which is preliminary data.</text>
</comment>
<dbReference type="InterPro" id="IPR052901">
    <property type="entry name" value="Bact_TGase-like"/>
</dbReference>
<dbReference type="SMART" id="SM00460">
    <property type="entry name" value="TGc"/>
    <property type="match status" value="1"/>
</dbReference>
<reference evidence="5" key="1">
    <citation type="journal article" date="2019" name="Int. J. Syst. Evol. Microbiol.">
        <title>The Global Catalogue of Microorganisms (GCM) 10K type strain sequencing project: providing services to taxonomists for standard genome sequencing and annotation.</title>
        <authorList>
            <consortium name="The Broad Institute Genomics Platform"/>
            <consortium name="The Broad Institute Genome Sequencing Center for Infectious Disease"/>
            <person name="Wu L."/>
            <person name="Ma J."/>
        </authorList>
    </citation>
    <scope>NUCLEOTIDE SEQUENCE [LARGE SCALE GENOMIC DNA]</scope>
    <source>
        <strain evidence="5">JCM 16703</strain>
    </source>
</reference>
<organism evidence="4 5">
    <name type="scientific">Nocardioides fonticola</name>
    <dbReference type="NCBI Taxonomy" id="450363"/>
    <lineage>
        <taxon>Bacteria</taxon>
        <taxon>Bacillati</taxon>
        <taxon>Actinomycetota</taxon>
        <taxon>Actinomycetes</taxon>
        <taxon>Propionibacteriales</taxon>
        <taxon>Nocardioidaceae</taxon>
        <taxon>Nocardioides</taxon>
    </lineage>
</organism>
<feature type="domain" description="Transglutaminase-like" evidence="3">
    <location>
        <begin position="510"/>
        <end position="580"/>
    </location>
</feature>
<feature type="region of interest" description="Disordered" evidence="1">
    <location>
        <begin position="580"/>
        <end position="643"/>
    </location>
</feature>
<dbReference type="PANTHER" id="PTHR42736">
    <property type="entry name" value="PROTEIN-GLUTAMINE GAMMA-GLUTAMYLTRANSFERASE"/>
    <property type="match status" value="1"/>
</dbReference>
<dbReference type="PANTHER" id="PTHR42736:SF1">
    <property type="entry name" value="PROTEIN-GLUTAMINE GAMMA-GLUTAMYLTRANSFERASE"/>
    <property type="match status" value="1"/>
</dbReference>
<feature type="transmembrane region" description="Helical" evidence="2">
    <location>
        <begin position="644"/>
        <end position="666"/>
    </location>
</feature>
<keyword evidence="2" id="KW-1133">Transmembrane helix</keyword>
<dbReference type="Pfam" id="PF11992">
    <property type="entry name" value="TgpA_N"/>
    <property type="match status" value="1"/>
</dbReference>
<keyword evidence="2" id="KW-0812">Transmembrane</keyword>
<dbReference type="InterPro" id="IPR021878">
    <property type="entry name" value="TgpA_N"/>
</dbReference>
<feature type="transmembrane region" description="Helical" evidence="2">
    <location>
        <begin position="180"/>
        <end position="197"/>
    </location>
</feature>
<keyword evidence="5" id="KW-1185">Reference proteome</keyword>
<accession>A0ABP7XA76</accession>
<dbReference type="Proteomes" id="UP001501495">
    <property type="component" value="Unassembled WGS sequence"/>
</dbReference>
<feature type="transmembrane region" description="Helical" evidence="2">
    <location>
        <begin position="40"/>
        <end position="62"/>
    </location>
</feature>
<feature type="transmembrane region" description="Helical" evidence="2">
    <location>
        <begin position="203"/>
        <end position="225"/>
    </location>
</feature>
<feature type="region of interest" description="Disordered" evidence="1">
    <location>
        <begin position="1"/>
        <end position="21"/>
    </location>
</feature>